<dbReference type="GO" id="GO:0005524">
    <property type="term" value="F:ATP binding"/>
    <property type="evidence" value="ECO:0007669"/>
    <property type="project" value="UniProtKB-KW"/>
</dbReference>
<keyword evidence="3" id="KW-0723">Serine/threonine-protein kinase</keyword>
<keyword evidence="6" id="KW-0418">Kinase</keyword>
<dbReference type="Gene3D" id="3.30.200.20">
    <property type="entry name" value="Phosphorylase Kinase, domain 1"/>
    <property type="match status" value="1"/>
</dbReference>
<sequence>MDTAENSYEKHYRIGALLGNAGFGTVYAGTRNRDNLAVAIKHVSRDKVTEWGAALLAIILPWFSTSSAGLAHASATLPPGSLVSVADKHRPSIDAPWILFADRPAP</sequence>
<dbReference type="GO" id="GO:0005737">
    <property type="term" value="C:cytoplasm"/>
    <property type="evidence" value="ECO:0007669"/>
    <property type="project" value="TreeGrafter"/>
</dbReference>
<evidence type="ECO:0000256" key="4">
    <source>
        <dbReference type="ARBA" id="ARBA00022679"/>
    </source>
</evidence>
<reference evidence="10" key="1">
    <citation type="journal article" date="2020" name="Cell">
        <title>Large-Scale Comparative Analyses of Tick Genomes Elucidate Their Genetic Diversity and Vector Capacities.</title>
        <authorList>
            <consortium name="Tick Genome and Microbiome Consortium (TIGMIC)"/>
            <person name="Jia N."/>
            <person name="Wang J."/>
            <person name="Shi W."/>
            <person name="Du L."/>
            <person name="Sun Y."/>
            <person name="Zhan W."/>
            <person name="Jiang J.F."/>
            <person name="Wang Q."/>
            <person name="Zhang B."/>
            <person name="Ji P."/>
            <person name="Bell-Sakyi L."/>
            <person name="Cui X.M."/>
            <person name="Yuan T.T."/>
            <person name="Jiang B.G."/>
            <person name="Yang W.F."/>
            <person name="Lam T.T."/>
            <person name="Chang Q.C."/>
            <person name="Ding S.J."/>
            <person name="Wang X.J."/>
            <person name="Zhu J.G."/>
            <person name="Ruan X.D."/>
            <person name="Zhao L."/>
            <person name="Wei J.T."/>
            <person name="Ye R.Z."/>
            <person name="Que T.C."/>
            <person name="Du C.H."/>
            <person name="Zhou Y.H."/>
            <person name="Cheng J.X."/>
            <person name="Dai P.F."/>
            <person name="Guo W.B."/>
            <person name="Han X.H."/>
            <person name="Huang E.J."/>
            <person name="Li L.F."/>
            <person name="Wei W."/>
            <person name="Gao Y.C."/>
            <person name="Liu J.Z."/>
            <person name="Shao H.Z."/>
            <person name="Wang X."/>
            <person name="Wang C.C."/>
            <person name="Yang T.C."/>
            <person name="Huo Q.B."/>
            <person name="Li W."/>
            <person name="Chen H.Y."/>
            <person name="Chen S.E."/>
            <person name="Zhou L.G."/>
            <person name="Ni X.B."/>
            <person name="Tian J.H."/>
            <person name="Sheng Y."/>
            <person name="Liu T."/>
            <person name="Pan Y.S."/>
            <person name="Xia L.Y."/>
            <person name="Li J."/>
            <person name="Zhao F."/>
            <person name="Cao W.C."/>
        </authorList>
    </citation>
    <scope>NUCLEOTIDE SEQUENCE</scope>
    <source>
        <strain evidence="10">Rsan-2018</strain>
    </source>
</reference>
<keyword evidence="11" id="KW-1185">Reference proteome</keyword>
<name>A0A9D4PT35_RHISA</name>
<dbReference type="GO" id="GO:0004674">
    <property type="term" value="F:protein serine/threonine kinase activity"/>
    <property type="evidence" value="ECO:0007669"/>
    <property type="project" value="UniProtKB-KW"/>
</dbReference>
<evidence type="ECO:0000256" key="1">
    <source>
        <dbReference type="ARBA" id="ARBA00004340"/>
    </source>
</evidence>
<keyword evidence="5" id="KW-0547">Nucleotide-binding</keyword>
<keyword evidence="4" id="KW-0808">Transferase</keyword>
<evidence type="ECO:0000256" key="2">
    <source>
        <dbReference type="ARBA" id="ARBA00012513"/>
    </source>
</evidence>
<dbReference type="AlphaFoldDB" id="A0A9D4PT35"/>
<accession>A0A9D4PT35</accession>
<dbReference type="SUPFAM" id="SSF56112">
    <property type="entry name" value="Protein kinase-like (PK-like)"/>
    <property type="match status" value="1"/>
</dbReference>
<comment type="catalytic activity">
    <reaction evidence="9">
        <text>L-seryl-[protein] + ATP = O-phospho-L-seryl-[protein] + ADP + H(+)</text>
        <dbReference type="Rhea" id="RHEA:17989"/>
        <dbReference type="Rhea" id="RHEA-COMP:9863"/>
        <dbReference type="Rhea" id="RHEA-COMP:11604"/>
        <dbReference type="ChEBI" id="CHEBI:15378"/>
        <dbReference type="ChEBI" id="CHEBI:29999"/>
        <dbReference type="ChEBI" id="CHEBI:30616"/>
        <dbReference type="ChEBI" id="CHEBI:83421"/>
        <dbReference type="ChEBI" id="CHEBI:456216"/>
        <dbReference type="EC" id="2.7.11.1"/>
    </reaction>
</comment>
<evidence type="ECO:0000256" key="9">
    <source>
        <dbReference type="ARBA" id="ARBA00048679"/>
    </source>
</evidence>
<dbReference type="EC" id="2.7.11.1" evidence="2"/>
<evidence type="ECO:0000256" key="8">
    <source>
        <dbReference type="ARBA" id="ARBA00047899"/>
    </source>
</evidence>
<comment type="subcellular location">
    <subcellularLocation>
        <location evidence="1">Host cell</location>
    </subcellularLocation>
</comment>
<gene>
    <name evidence="10" type="ORF">HPB52_000092</name>
</gene>
<evidence type="ECO:0000256" key="7">
    <source>
        <dbReference type="ARBA" id="ARBA00022840"/>
    </source>
</evidence>
<evidence type="ECO:0000256" key="6">
    <source>
        <dbReference type="ARBA" id="ARBA00022777"/>
    </source>
</evidence>
<dbReference type="InterPro" id="IPR011009">
    <property type="entry name" value="Kinase-like_dom_sf"/>
</dbReference>
<dbReference type="VEuPathDB" id="VectorBase:RSAN_056990"/>
<dbReference type="PANTHER" id="PTHR22984:SF25">
    <property type="entry name" value="PROTEIN KINASE DOMAIN-CONTAINING PROTEIN"/>
    <property type="match status" value="1"/>
</dbReference>
<evidence type="ECO:0000256" key="5">
    <source>
        <dbReference type="ARBA" id="ARBA00022741"/>
    </source>
</evidence>
<dbReference type="Proteomes" id="UP000821837">
    <property type="component" value="Unassembled WGS sequence"/>
</dbReference>
<dbReference type="EMBL" id="JABSTV010001250">
    <property type="protein sequence ID" value="KAH7955288.1"/>
    <property type="molecule type" value="Genomic_DNA"/>
</dbReference>
<protein>
    <recommendedName>
        <fullName evidence="2">non-specific serine/threonine protein kinase</fullName>
        <ecNumber evidence="2">2.7.11.1</ecNumber>
    </recommendedName>
</protein>
<dbReference type="GO" id="GO:0043657">
    <property type="term" value="C:host cell"/>
    <property type="evidence" value="ECO:0007669"/>
    <property type="project" value="UniProtKB-SubCell"/>
</dbReference>
<organism evidence="10 11">
    <name type="scientific">Rhipicephalus sanguineus</name>
    <name type="common">Brown dog tick</name>
    <name type="synonym">Ixodes sanguineus</name>
    <dbReference type="NCBI Taxonomy" id="34632"/>
    <lineage>
        <taxon>Eukaryota</taxon>
        <taxon>Metazoa</taxon>
        <taxon>Ecdysozoa</taxon>
        <taxon>Arthropoda</taxon>
        <taxon>Chelicerata</taxon>
        <taxon>Arachnida</taxon>
        <taxon>Acari</taxon>
        <taxon>Parasitiformes</taxon>
        <taxon>Ixodida</taxon>
        <taxon>Ixodoidea</taxon>
        <taxon>Ixodidae</taxon>
        <taxon>Rhipicephalinae</taxon>
        <taxon>Rhipicephalus</taxon>
        <taxon>Rhipicephalus</taxon>
    </lineage>
</organism>
<dbReference type="PANTHER" id="PTHR22984">
    <property type="entry name" value="SERINE/THREONINE-PROTEIN KINASE PIM"/>
    <property type="match status" value="1"/>
</dbReference>
<evidence type="ECO:0000313" key="11">
    <source>
        <dbReference type="Proteomes" id="UP000821837"/>
    </source>
</evidence>
<evidence type="ECO:0000256" key="3">
    <source>
        <dbReference type="ARBA" id="ARBA00022527"/>
    </source>
</evidence>
<keyword evidence="7" id="KW-0067">ATP-binding</keyword>
<comment type="caution">
    <text evidence="10">The sequence shown here is derived from an EMBL/GenBank/DDBJ whole genome shotgun (WGS) entry which is preliminary data.</text>
</comment>
<reference evidence="10" key="2">
    <citation type="submission" date="2021-09" db="EMBL/GenBank/DDBJ databases">
        <authorList>
            <person name="Jia N."/>
            <person name="Wang J."/>
            <person name="Shi W."/>
            <person name="Du L."/>
            <person name="Sun Y."/>
            <person name="Zhan W."/>
            <person name="Jiang J."/>
            <person name="Wang Q."/>
            <person name="Zhang B."/>
            <person name="Ji P."/>
            <person name="Sakyi L.B."/>
            <person name="Cui X."/>
            <person name="Yuan T."/>
            <person name="Jiang B."/>
            <person name="Yang W."/>
            <person name="Lam T.T.-Y."/>
            <person name="Chang Q."/>
            <person name="Ding S."/>
            <person name="Wang X."/>
            <person name="Zhu J."/>
            <person name="Ruan X."/>
            <person name="Zhao L."/>
            <person name="Wei J."/>
            <person name="Que T."/>
            <person name="Du C."/>
            <person name="Cheng J."/>
            <person name="Dai P."/>
            <person name="Han X."/>
            <person name="Huang E."/>
            <person name="Gao Y."/>
            <person name="Liu J."/>
            <person name="Shao H."/>
            <person name="Ye R."/>
            <person name="Li L."/>
            <person name="Wei W."/>
            <person name="Wang X."/>
            <person name="Wang C."/>
            <person name="Huo Q."/>
            <person name="Li W."/>
            <person name="Guo W."/>
            <person name="Chen H."/>
            <person name="Chen S."/>
            <person name="Zhou L."/>
            <person name="Zhou L."/>
            <person name="Ni X."/>
            <person name="Tian J."/>
            <person name="Zhou Y."/>
            <person name="Sheng Y."/>
            <person name="Liu T."/>
            <person name="Pan Y."/>
            <person name="Xia L."/>
            <person name="Li J."/>
            <person name="Zhao F."/>
            <person name="Cao W."/>
        </authorList>
    </citation>
    <scope>NUCLEOTIDE SEQUENCE</scope>
    <source>
        <strain evidence="10">Rsan-2018</strain>
        <tissue evidence="10">Larvae</tissue>
    </source>
</reference>
<comment type="catalytic activity">
    <reaction evidence="8">
        <text>L-threonyl-[protein] + ATP = O-phospho-L-threonyl-[protein] + ADP + H(+)</text>
        <dbReference type="Rhea" id="RHEA:46608"/>
        <dbReference type="Rhea" id="RHEA-COMP:11060"/>
        <dbReference type="Rhea" id="RHEA-COMP:11605"/>
        <dbReference type="ChEBI" id="CHEBI:15378"/>
        <dbReference type="ChEBI" id="CHEBI:30013"/>
        <dbReference type="ChEBI" id="CHEBI:30616"/>
        <dbReference type="ChEBI" id="CHEBI:61977"/>
        <dbReference type="ChEBI" id="CHEBI:456216"/>
        <dbReference type="EC" id="2.7.11.1"/>
    </reaction>
</comment>
<dbReference type="InterPro" id="IPR051138">
    <property type="entry name" value="PIM_Ser/Thr_kinase"/>
</dbReference>
<evidence type="ECO:0000313" key="10">
    <source>
        <dbReference type="EMBL" id="KAH7955288.1"/>
    </source>
</evidence>
<proteinExistence type="predicted"/>